<evidence type="ECO:0000313" key="4">
    <source>
        <dbReference type="Proteomes" id="UP000447545"/>
    </source>
</evidence>
<evidence type="ECO:0000256" key="1">
    <source>
        <dbReference type="SAM" id="Coils"/>
    </source>
</evidence>
<protein>
    <recommendedName>
        <fullName evidence="5">LTXXQ motif family protein</fullName>
    </recommendedName>
</protein>
<feature type="signal peptide" evidence="2">
    <location>
        <begin position="1"/>
        <end position="18"/>
    </location>
</feature>
<evidence type="ECO:0000313" key="3">
    <source>
        <dbReference type="EMBL" id="MTE28055.1"/>
    </source>
</evidence>
<proteinExistence type="predicted"/>
<feature type="chain" id="PRO_5029449660" description="LTXXQ motif family protein" evidence="2">
    <location>
        <begin position="19"/>
        <end position="135"/>
    </location>
</feature>
<name>A0A7K1GGA3_9FLAO</name>
<gene>
    <name evidence="3" type="ORF">F1003_14025</name>
</gene>
<dbReference type="AlphaFoldDB" id="A0A7K1GGA3"/>
<keyword evidence="4" id="KW-1185">Reference proteome</keyword>
<keyword evidence="2" id="KW-0732">Signal</keyword>
<evidence type="ECO:0008006" key="5">
    <source>
        <dbReference type="Google" id="ProtNLM"/>
    </source>
</evidence>
<keyword evidence="1" id="KW-0175">Coiled coil</keyword>
<feature type="coiled-coil region" evidence="1">
    <location>
        <begin position="66"/>
        <end position="96"/>
    </location>
</feature>
<accession>A0A7K1GGA3</accession>
<evidence type="ECO:0000256" key="2">
    <source>
        <dbReference type="SAM" id="SignalP"/>
    </source>
</evidence>
<dbReference type="RefSeq" id="WP_155090067.1">
    <property type="nucleotide sequence ID" value="NZ_WJYA01000009.1"/>
</dbReference>
<dbReference type="EMBL" id="WJYA01000009">
    <property type="protein sequence ID" value="MTE28055.1"/>
    <property type="molecule type" value="Genomic_DNA"/>
</dbReference>
<reference evidence="3 4" key="1">
    <citation type="submission" date="2019-11" db="EMBL/GenBank/DDBJ databases">
        <title>Winogradskyella ouciana sp. nov., isolated from the hadal seawater of the Mariana Trench.</title>
        <authorList>
            <person name="Liu R."/>
        </authorList>
    </citation>
    <scope>NUCLEOTIDE SEQUENCE [LARGE SCALE GENOMIC DNA]</scope>
    <source>
        <strain evidence="3 4">ZXX205</strain>
    </source>
</reference>
<dbReference type="Gene3D" id="1.20.120.1490">
    <property type="match status" value="1"/>
</dbReference>
<organism evidence="3 4">
    <name type="scientific">Winogradskyella ouciana</name>
    <dbReference type="NCBI Taxonomy" id="2608631"/>
    <lineage>
        <taxon>Bacteria</taxon>
        <taxon>Pseudomonadati</taxon>
        <taxon>Bacteroidota</taxon>
        <taxon>Flavobacteriia</taxon>
        <taxon>Flavobacteriales</taxon>
        <taxon>Flavobacteriaceae</taxon>
        <taxon>Winogradskyella</taxon>
    </lineage>
</organism>
<dbReference type="Proteomes" id="UP000447545">
    <property type="component" value="Unassembled WGS sequence"/>
</dbReference>
<sequence length="135" mass="16080">MKKLVLIAVAFFTLNAVAQEQKVKQEKIKTDQSVDNKVKKLVKTLELTPDQQEKVRLVFLDHNKEMQKVKLKIKEALKAENKMNKEEAKKTMLKQNDKIMTRTNSKLKEILTEEQYKKYKEMQHQNKKRTSEKKY</sequence>
<comment type="caution">
    <text evidence="3">The sequence shown here is derived from an EMBL/GenBank/DDBJ whole genome shotgun (WGS) entry which is preliminary data.</text>
</comment>